<sequence length="109" mass="11598">MTRHCAGIRGPHRDRQPRSRGGARRPERARPAPRLRRGGPTIASAIIAAGLADAYSLYLAPALLGGGRLAIGDLGIPSMDAIRRLRIDGVERLGDDLHLTARDATEGTS</sequence>
<evidence type="ECO:0000313" key="3">
    <source>
        <dbReference type="EMBL" id="GMA94341.1"/>
    </source>
</evidence>
<protein>
    <recommendedName>
        <fullName evidence="2">Bacterial bifunctional deaminase-reductase C-terminal domain-containing protein</fullName>
    </recommendedName>
</protein>
<evidence type="ECO:0000256" key="1">
    <source>
        <dbReference type="SAM" id="MobiDB-lite"/>
    </source>
</evidence>
<dbReference type="Proteomes" id="UP001157034">
    <property type="component" value="Unassembled WGS sequence"/>
</dbReference>
<proteinExistence type="predicted"/>
<dbReference type="Pfam" id="PF01872">
    <property type="entry name" value="RibD_C"/>
    <property type="match status" value="1"/>
</dbReference>
<reference evidence="4" key="1">
    <citation type="journal article" date="2019" name="Int. J. Syst. Evol. Microbiol.">
        <title>The Global Catalogue of Microorganisms (GCM) 10K type strain sequencing project: providing services to taxonomists for standard genome sequencing and annotation.</title>
        <authorList>
            <consortium name="The Broad Institute Genomics Platform"/>
            <consortium name="The Broad Institute Genome Sequencing Center for Infectious Disease"/>
            <person name="Wu L."/>
            <person name="Ma J."/>
        </authorList>
    </citation>
    <scope>NUCLEOTIDE SEQUENCE [LARGE SCALE GENOMIC DNA]</scope>
    <source>
        <strain evidence="4">NBRC 108894</strain>
    </source>
</reference>
<feature type="region of interest" description="Disordered" evidence="1">
    <location>
        <begin position="1"/>
        <end position="37"/>
    </location>
</feature>
<dbReference type="InterPro" id="IPR024072">
    <property type="entry name" value="DHFR-like_dom_sf"/>
</dbReference>
<organism evidence="3 4">
    <name type="scientific">Pseudolysinimonas kribbensis</name>
    <dbReference type="NCBI Taxonomy" id="433641"/>
    <lineage>
        <taxon>Bacteria</taxon>
        <taxon>Bacillati</taxon>
        <taxon>Actinomycetota</taxon>
        <taxon>Actinomycetes</taxon>
        <taxon>Micrococcales</taxon>
        <taxon>Microbacteriaceae</taxon>
        <taxon>Pseudolysinimonas</taxon>
    </lineage>
</organism>
<feature type="domain" description="Bacterial bifunctional deaminase-reductase C-terminal" evidence="2">
    <location>
        <begin position="37"/>
        <end position="99"/>
    </location>
</feature>
<evidence type="ECO:0000313" key="4">
    <source>
        <dbReference type="Proteomes" id="UP001157034"/>
    </source>
</evidence>
<evidence type="ECO:0000259" key="2">
    <source>
        <dbReference type="Pfam" id="PF01872"/>
    </source>
</evidence>
<accession>A0ABQ6K6D1</accession>
<dbReference type="Gene3D" id="3.40.430.10">
    <property type="entry name" value="Dihydrofolate Reductase, subunit A"/>
    <property type="match status" value="1"/>
</dbReference>
<dbReference type="EMBL" id="BSVB01000001">
    <property type="protein sequence ID" value="GMA94341.1"/>
    <property type="molecule type" value="Genomic_DNA"/>
</dbReference>
<comment type="caution">
    <text evidence="3">The sequence shown here is derived from an EMBL/GenBank/DDBJ whole genome shotgun (WGS) entry which is preliminary data.</text>
</comment>
<dbReference type="SUPFAM" id="SSF53597">
    <property type="entry name" value="Dihydrofolate reductase-like"/>
    <property type="match status" value="1"/>
</dbReference>
<name>A0ABQ6K6D1_9MICO</name>
<gene>
    <name evidence="3" type="ORF">GCM10025881_11650</name>
</gene>
<dbReference type="InterPro" id="IPR002734">
    <property type="entry name" value="RibDG_C"/>
</dbReference>
<keyword evidence="4" id="KW-1185">Reference proteome</keyword>